<keyword evidence="2" id="KW-0288">FMN</keyword>
<dbReference type="InterPro" id="IPR035965">
    <property type="entry name" value="PAS-like_dom_sf"/>
</dbReference>
<dbReference type="Pfam" id="PF13426">
    <property type="entry name" value="PAS_9"/>
    <property type="match status" value="2"/>
</dbReference>
<dbReference type="PANTHER" id="PTHR47429:SF2">
    <property type="entry name" value="PROTEIN TWIN LOV 1"/>
    <property type="match status" value="1"/>
</dbReference>
<reference evidence="6" key="1">
    <citation type="submission" date="2022-10" db="EMBL/GenBank/DDBJ databases">
        <authorList>
            <person name="Chen Y."/>
            <person name="Dougan E. K."/>
            <person name="Chan C."/>
            <person name="Rhodes N."/>
            <person name="Thang M."/>
        </authorList>
    </citation>
    <scope>NUCLEOTIDE SEQUENCE</scope>
</reference>
<organism evidence="6">
    <name type="scientific">Cladocopium goreaui</name>
    <dbReference type="NCBI Taxonomy" id="2562237"/>
    <lineage>
        <taxon>Eukaryota</taxon>
        <taxon>Sar</taxon>
        <taxon>Alveolata</taxon>
        <taxon>Dinophyceae</taxon>
        <taxon>Suessiales</taxon>
        <taxon>Symbiodiniaceae</taxon>
        <taxon>Cladocopium</taxon>
    </lineage>
</organism>
<keyword evidence="7" id="KW-0418">Kinase</keyword>
<reference evidence="7 8" key="2">
    <citation type="submission" date="2024-05" db="EMBL/GenBank/DDBJ databases">
        <authorList>
            <person name="Chen Y."/>
            <person name="Shah S."/>
            <person name="Dougan E. K."/>
            <person name="Thang M."/>
            <person name="Chan C."/>
        </authorList>
    </citation>
    <scope>NUCLEOTIDE SEQUENCE [LARGE SCALE GENOMIC DNA]</scope>
</reference>
<dbReference type="InterPro" id="IPR000014">
    <property type="entry name" value="PAS"/>
</dbReference>
<dbReference type="PROSITE" id="PS50112">
    <property type="entry name" value="PAS"/>
    <property type="match status" value="1"/>
</dbReference>
<accession>A0A9P1M2W2</accession>
<dbReference type="GO" id="GO:0016301">
    <property type="term" value="F:kinase activity"/>
    <property type="evidence" value="ECO:0007669"/>
    <property type="project" value="UniProtKB-KW"/>
</dbReference>
<keyword evidence="3" id="KW-0157">Chromophore</keyword>
<feature type="compositionally biased region" description="Basic and acidic residues" evidence="4">
    <location>
        <begin position="7"/>
        <end position="20"/>
    </location>
</feature>
<dbReference type="GO" id="GO:0005634">
    <property type="term" value="C:nucleus"/>
    <property type="evidence" value="ECO:0007669"/>
    <property type="project" value="TreeGrafter"/>
</dbReference>
<dbReference type="AlphaFoldDB" id="A0A9P1M2W2"/>
<comment type="caution">
    <text evidence="6">The sequence shown here is derived from an EMBL/GenBank/DDBJ whole genome shotgun (WGS) entry which is preliminary data.</text>
</comment>
<name>A0A9P1M2W2_9DINO</name>
<dbReference type="EMBL" id="CAMXCT020006717">
    <property type="protein sequence ID" value="CAL1172222.1"/>
    <property type="molecule type" value="Genomic_DNA"/>
</dbReference>
<dbReference type="Gene3D" id="3.30.450.20">
    <property type="entry name" value="PAS domain"/>
    <property type="match status" value="3"/>
</dbReference>
<feature type="domain" description="PAS" evidence="5">
    <location>
        <begin position="644"/>
        <end position="686"/>
    </location>
</feature>
<sequence>MQAQEAKQVKGVEDHFHTEEVPLPPSPARRRASDLGPMGQTQPNLPTELLRVAMTRRISEVSLCSSLPELFELWDAGAASAMRCRALEATELRCRELARALSDVWSGIHFVPRFGSAMALPYELYYFWEEVLANESQVLMSHWKYGKKGDRSHRRELFNIEPYMILDPDETDCPIAYMSQGLEDLFGYWRAWALGRNFRFLMLPDALPNRVFNGQEFSRIEDFCCNQGQKEQGSADAASHMMSLLRLYSVKSKQPIWCCLYLRHVWLQDPTVFESQFDFSAKHFILAVCLPLYTQMPALRDLLNNDMLETNMQLTARLRIMLMERTQNVEFCEKEAHAILNSLIPAWLLECGRGVPTCMVGQHFVPRLGLAPLKDFQGLWPHLVRLLFRLKNPPSEEMFQPTLHDQEQGLACWVVDVRSKDLPLVFISQALQRLSGFDADFALARNVQLFQPKKQRIDQAINNEESARLQEFSEQNRTHGDVMASLLLLERRNGQRFFVVQQTFYLKEPRSDRSYLLSVLHPIETPMPAVLKSHQITELSEDEMGMALDEWGMFLIQAREDPVGKPLMLSNVQKACEVYALSFAAFLRTCEDYVGDLFVPKIGLVEVHAFKGVLEPLVHQKLRADLRRVLADDRAEERLKEIIMTVVDPSGEDDPLVWISPGFEEYTGYQHEWVLGRNCRFLQPKDFDRNQRFNGDQLHKLRKFCLEGRKSSPPTVPTTLALLLNERRNGSPFWNLSSFIHVEVNEKRYIVSVMLPFLEERVRFAELLSDDPEALEQQKRLKGLLARHEGGAKFISLEAVQRQLLSVFFADFPMLLQAPSVRSPNGLEIPIFGLEVSANNTQVSGALKAGVRHVHILLPSGPTTRASDGSTFVRKILPLKLAEVLNNLQQQHLHYLREAMVITVRTPPHLVFVLAEVRKTLATAGYSVACWFLDVRGCTPADVGDHWQAISQAKAPSEAVGIFGGNQRLLQAIHRRGAFVSICAVKVHPGKRPDEPEMRLMSKLACNGTLPMAYGIFGPQNSWLQSSQAQSAAGRLNIAPSTLALKWAEYKGFLALVPDLQDLFASEVPVEHRSFMRLYRAAPSVEICSSVLWGTTGVIPEVLTTPRARVASPKLCRSKGFQQLIPGLCPGATPKAPKKEAQAVKQQILPDLVKRAHQGRPGLVWHGEVASKRLQVEASPRAAGGNHDSEEMVEADYNLPWPSEMEDLDDLLGSSAPEALKPIRRPRPQPPLRRKRPREVLIVSVGEDKVVPEETDEAACGYKSLFVSLGMK</sequence>
<dbReference type="SUPFAM" id="SSF55785">
    <property type="entry name" value="PYP-like sensor domain (PAS domain)"/>
    <property type="match status" value="1"/>
</dbReference>
<feature type="region of interest" description="Disordered" evidence="4">
    <location>
        <begin position="1"/>
        <end position="41"/>
    </location>
</feature>
<protein>
    <submittedName>
        <fullName evidence="7">Blue-light-activated histidine kinase 1 (EL360-LOV-histidine kinase) (EL360-LOV-HK)</fullName>
    </submittedName>
</protein>
<evidence type="ECO:0000256" key="2">
    <source>
        <dbReference type="ARBA" id="ARBA00022643"/>
    </source>
</evidence>
<keyword evidence="1" id="KW-0285">Flavoprotein</keyword>
<evidence type="ECO:0000256" key="1">
    <source>
        <dbReference type="ARBA" id="ARBA00022630"/>
    </source>
</evidence>
<keyword evidence="7" id="KW-0808">Transferase</keyword>
<dbReference type="EMBL" id="CAMXCT010006717">
    <property type="protein sequence ID" value="CAI4018847.1"/>
    <property type="molecule type" value="Genomic_DNA"/>
</dbReference>
<keyword evidence="8" id="KW-1185">Reference proteome</keyword>
<proteinExistence type="predicted"/>
<evidence type="ECO:0000313" key="7">
    <source>
        <dbReference type="EMBL" id="CAL4806159.1"/>
    </source>
</evidence>
<evidence type="ECO:0000313" key="8">
    <source>
        <dbReference type="Proteomes" id="UP001152797"/>
    </source>
</evidence>
<evidence type="ECO:0000259" key="5">
    <source>
        <dbReference type="PROSITE" id="PS50112"/>
    </source>
</evidence>
<evidence type="ECO:0000256" key="3">
    <source>
        <dbReference type="ARBA" id="ARBA00022991"/>
    </source>
</evidence>
<dbReference type="PANTHER" id="PTHR47429">
    <property type="entry name" value="PROTEIN TWIN LOV 1"/>
    <property type="match status" value="1"/>
</dbReference>
<feature type="region of interest" description="Disordered" evidence="4">
    <location>
        <begin position="1215"/>
        <end position="1237"/>
    </location>
</feature>
<feature type="compositionally biased region" description="Basic residues" evidence="4">
    <location>
        <begin position="1222"/>
        <end position="1237"/>
    </location>
</feature>
<gene>
    <name evidence="6" type="ORF">C1SCF055_LOCUS43382</name>
</gene>
<dbReference type="Proteomes" id="UP001152797">
    <property type="component" value="Unassembled WGS sequence"/>
</dbReference>
<evidence type="ECO:0000256" key="4">
    <source>
        <dbReference type="SAM" id="MobiDB-lite"/>
    </source>
</evidence>
<dbReference type="EMBL" id="CAMXCT030006717">
    <property type="protein sequence ID" value="CAL4806159.1"/>
    <property type="molecule type" value="Genomic_DNA"/>
</dbReference>
<evidence type="ECO:0000313" key="6">
    <source>
        <dbReference type="EMBL" id="CAI4018847.1"/>
    </source>
</evidence>
<dbReference type="OrthoDB" id="447251at2759"/>